<dbReference type="RefSeq" id="WP_211910831.1">
    <property type="nucleotide sequence ID" value="NZ_CP036498.1"/>
</dbReference>
<reference evidence="1 2" key="1">
    <citation type="submission" date="2019-02" db="EMBL/GenBank/DDBJ databases">
        <title>Emended description of the genus Rhodopseudomonas and description of Rhodopseudomonas albus sp. nov., a non-phototrophic, heavy-metal-tolerant bacterium isolated from garden soil.</title>
        <authorList>
            <person name="Bao Z."/>
            <person name="Cao W.W."/>
            <person name="Sato Y."/>
            <person name="Nishizawa T."/>
            <person name="Zhao J."/>
            <person name="Guo Y."/>
            <person name="Ohta H."/>
        </authorList>
    </citation>
    <scope>NUCLEOTIDE SEQUENCE [LARGE SCALE GENOMIC DNA]</scope>
    <source>
        <strain evidence="1 2">SK50-23</strain>
    </source>
</reference>
<keyword evidence="2" id="KW-1185">Reference proteome</keyword>
<evidence type="ECO:0000313" key="1">
    <source>
        <dbReference type="EMBL" id="QUS42095.1"/>
    </source>
</evidence>
<protein>
    <recommendedName>
        <fullName evidence="3">DUF3618 domain-containing protein</fullName>
    </recommendedName>
</protein>
<name>A0ABX8AJT2_9BRAD</name>
<sequence>MTDDQTPSETEQLSDVTSTVTETVKSAASTIKGVIEEGRKPGNSLDTLSKVVRQAPLAALVVAFLVGRASKRRW</sequence>
<dbReference type="Proteomes" id="UP000682843">
    <property type="component" value="Chromosome"/>
</dbReference>
<gene>
    <name evidence="1" type="ORF">RPMA_27200</name>
</gene>
<organism evidence="1 2">
    <name type="scientific">Tardiphaga alba</name>
    <dbReference type="NCBI Taxonomy" id="340268"/>
    <lineage>
        <taxon>Bacteria</taxon>
        <taxon>Pseudomonadati</taxon>
        <taxon>Pseudomonadota</taxon>
        <taxon>Alphaproteobacteria</taxon>
        <taxon>Hyphomicrobiales</taxon>
        <taxon>Nitrobacteraceae</taxon>
        <taxon>Tardiphaga</taxon>
    </lineage>
</organism>
<proteinExistence type="predicted"/>
<dbReference type="EMBL" id="CP036498">
    <property type="protein sequence ID" value="QUS42095.1"/>
    <property type="molecule type" value="Genomic_DNA"/>
</dbReference>
<evidence type="ECO:0000313" key="2">
    <source>
        <dbReference type="Proteomes" id="UP000682843"/>
    </source>
</evidence>
<evidence type="ECO:0008006" key="3">
    <source>
        <dbReference type="Google" id="ProtNLM"/>
    </source>
</evidence>
<accession>A0ABX8AJT2</accession>